<dbReference type="Proteomes" id="UP001169574">
    <property type="component" value="Unassembled WGS sequence"/>
</dbReference>
<reference evidence="1" key="1">
    <citation type="submission" date="2024-02" db="EMBL/GenBank/DDBJ databases">
        <authorList>
            <consortium name="Clinical and Environmental Microbiology Branch: Whole genome sequencing antimicrobial resistance pathogens in the healthcare setting"/>
        </authorList>
    </citation>
    <scope>NUCLEOTIDE SEQUENCE</scope>
    <source>
        <strain evidence="1">Whole organism</strain>
    </source>
</reference>
<dbReference type="AlphaFoldDB" id="A0AAN4EV67"/>
<gene>
    <name evidence="1" type="ORF">P7U51_000110</name>
</gene>
<organism evidence="1 2">
    <name type="scientific">Citrobacter freundii</name>
    <dbReference type="NCBI Taxonomy" id="546"/>
    <lineage>
        <taxon>Bacteria</taxon>
        <taxon>Pseudomonadati</taxon>
        <taxon>Pseudomonadota</taxon>
        <taxon>Gammaproteobacteria</taxon>
        <taxon>Enterobacterales</taxon>
        <taxon>Enterobacteriaceae</taxon>
        <taxon>Citrobacter</taxon>
        <taxon>Citrobacter freundii complex</taxon>
    </lineage>
</organism>
<comment type="caution">
    <text evidence="1">The sequence shown here is derived from an EMBL/GenBank/DDBJ whole genome shotgun (WGS) entry which is preliminary data.</text>
</comment>
<sequence length="53" mass="6105">MSKDFQCPPQLRLDYAVADIHFRKRSFRTEEVVAEYEERCSLDGKTPGLADAN</sequence>
<evidence type="ECO:0000313" key="1">
    <source>
        <dbReference type="EMBL" id="EMM7455675.1"/>
    </source>
</evidence>
<dbReference type="EMBL" id="ABLGCN030000001">
    <property type="protein sequence ID" value="EMM7455675.1"/>
    <property type="molecule type" value="Genomic_DNA"/>
</dbReference>
<evidence type="ECO:0000313" key="2">
    <source>
        <dbReference type="Proteomes" id="UP001169574"/>
    </source>
</evidence>
<name>A0AAN4EV67_CITFR</name>
<proteinExistence type="predicted"/>
<accession>A0AAN4EV67</accession>
<protein>
    <submittedName>
        <fullName evidence="1">Uncharacterized protein</fullName>
    </submittedName>
</protein>